<evidence type="ECO:0008006" key="4">
    <source>
        <dbReference type="Google" id="ProtNLM"/>
    </source>
</evidence>
<dbReference type="Proteomes" id="UP001501725">
    <property type="component" value="Unassembled WGS sequence"/>
</dbReference>
<evidence type="ECO:0000313" key="3">
    <source>
        <dbReference type="Proteomes" id="UP001501725"/>
    </source>
</evidence>
<comment type="caution">
    <text evidence="2">The sequence shown here is derived from an EMBL/GenBank/DDBJ whole genome shotgun (WGS) entry which is preliminary data.</text>
</comment>
<dbReference type="PANTHER" id="PTHR42754:SF1">
    <property type="entry name" value="LIPOPROTEIN"/>
    <property type="match status" value="1"/>
</dbReference>
<dbReference type="PANTHER" id="PTHR42754">
    <property type="entry name" value="ENDOGLUCANASE"/>
    <property type="match status" value="1"/>
</dbReference>
<dbReference type="InterPro" id="IPR013431">
    <property type="entry name" value="Delta_60_rpt"/>
</dbReference>
<feature type="chain" id="PRO_5046689110" description="T9SS type A sorting domain-containing protein" evidence="1">
    <location>
        <begin position="21"/>
        <end position="1480"/>
    </location>
</feature>
<gene>
    <name evidence="2" type="ORF">GCM10023184_20100</name>
</gene>
<keyword evidence="1" id="KW-0732">Signal</keyword>
<dbReference type="RefSeq" id="WP_345255497.1">
    <property type="nucleotide sequence ID" value="NZ_BAABGY010000007.1"/>
</dbReference>
<dbReference type="EMBL" id="BAABGY010000007">
    <property type="protein sequence ID" value="GAA4329549.1"/>
    <property type="molecule type" value="Genomic_DNA"/>
</dbReference>
<proteinExistence type="predicted"/>
<keyword evidence="3" id="KW-1185">Reference proteome</keyword>
<name>A0ABP8GT68_9BACT</name>
<dbReference type="NCBIfam" id="TIGR02608">
    <property type="entry name" value="delta_60_rpt"/>
    <property type="match status" value="10"/>
</dbReference>
<evidence type="ECO:0000256" key="1">
    <source>
        <dbReference type="SAM" id="SignalP"/>
    </source>
</evidence>
<accession>A0ABP8GT68</accession>
<protein>
    <recommendedName>
        <fullName evidence="4">T9SS type A sorting domain-containing protein</fullName>
    </recommendedName>
</protein>
<dbReference type="Gene3D" id="2.80.10.50">
    <property type="match status" value="6"/>
</dbReference>
<sequence length="1480" mass="151530">MRRSLFFLFLLAGFFRPALAQTGNVDLSYNSNDPGFGKGDGPDLGIYAMAPYGPTQTLVGGYFVTYNGAYRYRLALLNADGTLDPSFNAGSSVDGIVYRLVVQPDGKILVGGDFNNFNGIPHGGILRLNANGSIDNTFQGYGVDRQVNDIVLLPDGKILVAGDFTNYNGTAVDDLIRLNADGTLDNSFALPAFGSTTSYYLHTVKVLSNAKLLIGGRFPAINGIPRSGIARLNSDGTPDASWAPAGVNGSGHAEGLGEVRAIAFQADGQILLGGFIASYNGAAANNLVRINPDGSRDASLVGRTTWPPTRASAGVYCILPQADGKIMIGGDFTGYQNYSVQSMTRVLANGSIDLTFTRMNSFVARPVYAIRQLANGKYLAIARSGHWNGIVRGGIVRFENNGEVDLTYNTGGGASSYVFGILAHPNGKNLVTGRFYGYHQQYKEYMAWTNDDGSLVAGITGTTHNGWPNSVALQPNGKMIIGGGFTGYLGLPRANLARINPDGTGDPSFGTGYASGPNGTVHHVQLLPDGKALVSGTFSTYGGTPTGSLVRVNTDGTLDGNFNAGTGPNGRVRASIVQADGKVVIGGEFTTYNGTSARYIARINTDGSLDGTFNSGTGFDSWVLALAQQPDGRIVVGGYLRSYNNAPVKGLVRIGADGTRDAAFNPDFDYWPGALLVQESGHIVAAGDFYNVNGVAHRAIVRLRPDGTNDPSFSAGAGVNARINALTGLPNGDLLIGGEFTSVDGIGRNRVARLKGAKATLGALTATSFCTGTSITVPWTVTQAFAAGNTFTAQLSDANGSFANPTVLGSVNGTGSGAVTVPMPSVPSGSGYRVRVVASAPEWFTADNGADITIAQTTTTISYPTGPWCTTTGTGTVQLQGVTGGTFTASPAGLAIDAASGAIDIGASASGIYTVSYLSGACAVPVTTQVAVRPATLIQSQPNQLVCGGTQMPALAFGGAPGIGFAWTNSNTSIGLAADGAGNLPAFTAVNTSGVMQTASINVRITGGTGCTAKPMVFQIRVSPQPTMSPVGNQVVCAGNNSSPVTFSSTATGVTFVWTNSNPAIGLRATGGGHIPAFTVQNNTGTAQTGTITVTPLAGGCPGVPVSYSYTVHPHAASLSYAAASFCALGNARAQLTASGNGTWSVTPAGLTVSPWDGTLSLTGAATGNYTVSYTVPNTGGGCPNSASTNVTILPGATLANVPNAVYCNGAAVPPLSFIGTATGFSWVNSNTAIGLPAAGSGNIASFTATNTGDEPIYAFVRVTALGDGTSICSAKPETFRITVFPTPRVIDPGPQVFCRGTAVAPLTFSTPVPGTNVYWVNSSNSIGLYATSGGATVPGFTAQNPNPAGSGIAAASTLTVTPSANKCIGPSVAVAYTVNDCITGRGDVPSEGGTLRMAATEEIRVAPNPTNGLATVRWSVPGTWTVQLLGAYGQAIGRPVAVNGGTHTVDLTGLPAGMYRLQLQHVATGKSQLRSLVKL</sequence>
<organism evidence="2 3">
    <name type="scientific">Flaviaesturariibacter amylovorans</name>
    <dbReference type="NCBI Taxonomy" id="1084520"/>
    <lineage>
        <taxon>Bacteria</taxon>
        <taxon>Pseudomonadati</taxon>
        <taxon>Bacteroidota</taxon>
        <taxon>Chitinophagia</taxon>
        <taxon>Chitinophagales</taxon>
        <taxon>Chitinophagaceae</taxon>
        <taxon>Flaviaestuariibacter</taxon>
    </lineage>
</organism>
<dbReference type="Pfam" id="PF17164">
    <property type="entry name" value="DUF5122"/>
    <property type="match status" value="12"/>
</dbReference>
<dbReference type="SUPFAM" id="SSF50998">
    <property type="entry name" value="Quinoprotein alcohol dehydrogenase-like"/>
    <property type="match status" value="1"/>
</dbReference>
<feature type="signal peptide" evidence="1">
    <location>
        <begin position="1"/>
        <end position="20"/>
    </location>
</feature>
<dbReference type="SUPFAM" id="SSF101898">
    <property type="entry name" value="NHL repeat"/>
    <property type="match status" value="1"/>
</dbReference>
<evidence type="ECO:0000313" key="2">
    <source>
        <dbReference type="EMBL" id="GAA4329549.1"/>
    </source>
</evidence>
<dbReference type="InterPro" id="IPR011047">
    <property type="entry name" value="Quinoprotein_ADH-like_sf"/>
</dbReference>
<reference evidence="3" key="1">
    <citation type="journal article" date="2019" name="Int. J. Syst. Evol. Microbiol.">
        <title>The Global Catalogue of Microorganisms (GCM) 10K type strain sequencing project: providing services to taxonomists for standard genome sequencing and annotation.</title>
        <authorList>
            <consortium name="The Broad Institute Genomics Platform"/>
            <consortium name="The Broad Institute Genome Sequencing Center for Infectious Disease"/>
            <person name="Wu L."/>
            <person name="Ma J."/>
        </authorList>
    </citation>
    <scope>NUCLEOTIDE SEQUENCE [LARGE SCALE GENOMIC DNA]</scope>
    <source>
        <strain evidence="3">JCM 17919</strain>
    </source>
</reference>